<name>A0A5J4WKD7_9EUKA</name>
<protein>
    <submittedName>
        <fullName evidence="2">Uncharacterized protein</fullName>
    </submittedName>
</protein>
<keyword evidence="1" id="KW-1133">Transmembrane helix</keyword>
<feature type="non-terminal residue" evidence="2">
    <location>
        <position position="353"/>
    </location>
</feature>
<feature type="transmembrane region" description="Helical" evidence="1">
    <location>
        <begin position="229"/>
        <end position="246"/>
    </location>
</feature>
<evidence type="ECO:0000256" key="1">
    <source>
        <dbReference type="SAM" id="Phobius"/>
    </source>
</evidence>
<feature type="transmembrane region" description="Helical" evidence="1">
    <location>
        <begin position="40"/>
        <end position="58"/>
    </location>
</feature>
<keyword evidence="1" id="KW-0472">Membrane</keyword>
<gene>
    <name evidence="2" type="ORF">EZS28_009667</name>
</gene>
<evidence type="ECO:0000313" key="3">
    <source>
        <dbReference type="Proteomes" id="UP000324800"/>
    </source>
</evidence>
<feature type="transmembrane region" description="Helical" evidence="1">
    <location>
        <begin position="313"/>
        <end position="333"/>
    </location>
</feature>
<reference evidence="2 3" key="1">
    <citation type="submission" date="2019-03" db="EMBL/GenBank/DDBJ databases">
        <title>Single cell metagenomics reveals metabolic interactions within the superorganism composed of flagellate Streblomastix strix and complex community of Bacteroidetes bacteria on its surface.</title>
        <authorList>
            <person name="Treitli S.C."/>
            <person name="Kolisko M."/>
            <person name="Husnik F."/>
            <person name="Keeling P."/>
            <person name="Hampl V."/>
        </authorList>
    </citation>
    <scope>NUCLEOTIDE SEQUENCE [LARGE SCALE GENOMIC DNA]</scope>
    <source>
        <strain evidence="2">ST1C</strain>
    </source>
</reference>
<proteinExistence type="predicted"/>
<feature type="transmembrane region" description="Helical" evidence="1">
    <location>
        <begin position="87"/>
        <end position="113"/>
    </location>
</feature>
<dbReference type="EMBL" id="SNRW01001844">
    <property type="protein sequence ID" value="KAA6394805.1"/>
    <property type="molecule type" value="Genomic_DNA"/>
</dbReference>
<feature type="transmembrane region" description="Helical" evidence="1">
    <location>
        <begin position="252"/>
        <end position="269"/>
    </location>
</feature>
<comment type="caution">
    <text evidence="2">The sequence shown here is derived from an EMBL/GenBank/DDBJ whole genome shotgun (WGS) entry which is preliminary data.</text>
</comment>
<organism evidence="2 3">
    <name type="scientific">Streblomastix strix</name>
    <dbReference type="NCBI Taxonomy" id="222440"/>
    <lineage>
        <taxon>Eukaryota</taxon>
        <taxon>Metamonada</taxon>
        <taxon>Preaxostyla</taxon>
        <taxon>Oxymonadida</taxon>
        <taxon>Streblomastigidae</taxon>
        <taxon>Streblomastix</taxon>
    </lineage>
</organism>
<dbReference type="AlphaFoldDB" id="A0A5J4WKD7"/>
<sequence length="353" mass="41005">MSENHLIEDADLFNKFELQFFTIFFPLFHQTRKPNSFFPVFFWVLLIIQLISLALFRIDNSTQSQSALSEVVNYIDLSSLSLMVGKYSIFLVAGFLNLLIIFFILLMICAYFFRHIVETQPWFITFVRVLHDVLLRVLSIPIASVCITMFDCYNIIETNEAGEEIKISVWRAANDNICMGSLYQVVGTVLAAFTFTIVVVYCCTIDLLIYNHNPKNGGLFSCPDGLFNFIQRMFILSLVFILRYIYPWEFWRGVASIGDSIILIVYIIYKQPYYTLKSNFMAQIPWIIFGSVRLCAEIGYALERRFYSVIPQIILLLISTVITIILSYGVFLLTKSRMKKLWMLSNDEKPLFK</sequence>
<accession>A0A5J4WKD7</accession>
<evidence type="ECO:0000313" key="2">
    <source>
        <dbReference type="EMBL" id="KAA6394805.1"/>
    </source>
</evidence>
<dbReference type="Proteomes" id="UP000324800">
    <property type="component" value="Unassembled WGS sequence"/>
</dbReference>
<keyword evidence="1" id="KW-0812">Transmembrane</keyword>
<feature type="transmembrane region" description="Helical" evidence="1">
    <location>
        <begin position="189"/>
        <end position="209"/>
    </location>
</feature>